<keyword evidence="3" id="KW-1185">Reference proteome</keyword>
<comment type="caution">
    <text evidence="2">The sequence shown here is derived from an EMBL/GenBank/DDBJ whole genome shotgun (WGS) entry which is preliminary data.</text>
</comment>
<dbReference type="EMBL" id="BAABDD010000029">
    <property type="protein sequence ID" value="GAA3759754.1"/>
    <property type="molecule type" value="Genomic_DNA"/>
</dbReference>
<reference evidence="3" key="1">
    <citation type="journal article" date="2019" name="Int. J. Syst. Evol. Microbiol.">
        <title>The Global Catalogue of Microorganisms (GCM) 10K type strain sequencing project: providing services to taxonomists for standard genome sequencing and annotation.</title>
        <authorList>
            <consortium name="The Broad Institute Genomics Platform"/>
            <consortium name="The Broad Institute Genome Sequencing Center for Infectious Disease"/>
            <person name="Wu L."/>
            <person name="Ma J."/>
        </authorList>
    </citation>
    <scope>NUCLEOTIDE SEQUENCE [LARGE SCALE GENOMIC DNA]</scope>
    <source>
        <strain evidence="3">JCM 17137</strain>
    </source>
</reference>
<gene>
    <name evidence="2" type="ORF">GCM10022402_42090</name>
</gene>
<organism evidence="2 3">
    <name type="scientific">Salinactinospora qingdaonensis</name>
    <dbReference type="NCBI Taxonomy" id="702744"/>
    <lineage>
        <taxon>Bacteria</taxon>
        <taxon>Bacillati</taxon>
        <taxon>Actinomycetota</taxon>
        <taxon>Actinomycetes</taxon>
        <taxon>Streptosporangiales</taxon>
        <taxon>Nocardiopsidaceae</taxon>
        <taxon>Salinactinospora</taxon>
    </lineage>
</organism>
<dbReference type="Proteomes" id="UP001500908">
    <property type="component" value="Unassembled WGS sequence"/>
</dbReference>
<feature type="region of interest" description="Disordered" evidence="1">
    <location>
        <begin position="56"/>
        <end position="98"/>
    </location>
</feature>
<evidence type="ECO:0000256" key="1">
    <source>
        <dbReference type="SAM" id="MobiDB-lite"/>
    </source>
</evidence>
<protein>
    <submittedName>
        <fullName evidence="2">Uncharacterized protein</fullName>
    </submittedName>
</protein>
<accession>A0ABP7G9D5</accession>
<name>A0ABP7G9D5_9ACTN</name>
<evidence type="ECO:0000313" key="3">
    <source>
        <dbReference type="Proteomes" id="UP001500908"/>
    </source>
</evidence>
<proteinExistence type="predicted"/>
<evidence type="ECO:0000313" key="2">
    <source>
        <dbReference type="EMBL" id="GAA3759754.1"/>
    </source>
</evidence>
<sequence length="98" mass="10754">MERLTTGLRTHGRIIIDALTERDRQRIIAAGKVAGRRLKRHTTITETRAGVLIEFDDLNDPPVRPSPATHQPRGAPSGATEPETARQRRSGVSPDPGK</sequence>